<gene>
    <name evidence="3" type="ORF">HPK16_05385</name>
</gene>
<feature type="region of interest" description="Disordered" evidence="1">
    <location>
        <begin position="22"/>
        <end position="133"/>
    </location>
</feature>
<sequence length="738" mass="80319">MKKKLGITVLITALIIPSMTWASEETAAPTDVPTTEEQENPETSTPNDSVTTESTETPDSEETTAPATAEISTAKDESATEEKNSIVAPTSPVVAAETNTEVPRQAEKSSPPEPKTEKQVEAPPTKTAEDPVVTIPDSDLHDYITYALHLKEGTPVTQSMMASLTSLNLYRGIDDTTGLEYAVNLRQFISTDKGYKGDNLTRILQLHHLETLELGPIPGTRQLYPSFASLTELRELTVKDPYNMADLNFLAGNTALETLDLGGRFKENDSLTDISALRHLTRLKSLSLYHTNQPLDFSPILTLSNLESLRIQNQGLQDASFLAPLAHLTHLDLTNNWFTSTDSINALPALQNVIWDGNFIPGQPNQYAAQLPTETTELAIGERTILPMTWTYNGVPLETDSYGDLLIDKYVNVPFAKQRNTVTSSPAILTSTKPTQTSIPIEATKGGMTTLTSEVIPGYQVQTKVHVLDIPKPPTLTPVSELQDTLHGKTSPHYHVQVAIDGKTYQVVADDTGAFDVTIGMYPVGTPYVVTISDPTGTEGVPVHAAIVDGIPPQLNPVTTGLQAISGRVIDGRTRVRVLVNGIVQREVDTDAQGYYTVPARKLVTSYGLSNRPIRGGDKIQVDFGPNTAEHLITRQIVQDARRPTTLDPVQARTDYITGQTLPGSQTLRLIVNGVPQRVITPQSSGAGQIEQDGHFKIYSRFNLNSKGQLARLQTGDTITVDSGEQIYHGSFAETNVE</sequence>
<dbReference type="EMBL" id="JABJVM010000004">
    <property type="protein sequence ID" value="MBA3925765.1"/>
    <property type="molecule type" value="Genomic_DNA"/>
</dbReference>
<feature type="chain" id="PRO_5031221146" description="Leucine-rich repeat domain-containing protein" evidence="2">
    <location>
        <begin position="23"/>
        <end position="738"/>
    </location>
</feature>
<keyword evidence="2" id="KW-0732">Signal</keyword>
<dbReference type="PROSITE" id="PS51450">
    <property type="entry name" value="LRR"/>
    <property type="match status" value="1"/>
</dbReference>
<reference evidence="3 4" key="1">
    <citation type="submission" date="2020-08" db="EMBL/GenBank/DDBJ databases">
        <title>Listeria ohnekaius sp. nov. and Listeria portnoyii sp. nov. isolated from non-agricultural and natural environments.</title>
        <authorList>
            <person name="Weller D."/>
            <person name="Belias A.M."/>
            <person name="Liao J."/>
            <person name="Guo S."/>
            <person name="Orsi R.H."/>
            <person name="Wiedmann M."/>
        </authorList>
    </citation>
    <scope>NUCLEOTIDE SEQUENCE [LARGE SCALE GENOMIC DNA]</scope>
    <source>
        <strain evidence="3 4">FSL W9-0585</strain>
    </source>
</reference>
<evidence type="ECO:0008006" key="5">
    <source>
        <dbReference type="Google" id="ProtNLM"/>
    </source>
</evidence>
<evidence type="ECO:0000256" key="2">
    <source>
        <dbReference type="SAM" id="SignalP"/>
    </source>
</evidence>
<name>A0A7W1T5D2_9LIST</name>
<evidence type="ECO:0000313" key="4">
    <source>
        <dbReference type="Proteomes" id="UP000548787"/>
    </source>
</evidence>
<dbReference type="AlphaFoldDB" id="A0A7W1T5D2"/>
<comment type="caution">
    <text evidence="3">The sequence shown here is derived from an EMBL/GenBank/DDBJ whole genome shotgun (WGS) entry which is preliminary data.</text>
</comment>
<keyword evidence="4" id="KW-1185">Reference proteome</keyword>
<organism evidence="3 4">
    <name type="scientific">Listeria rustica</name>
    <dbReference type="NCBI Taxonomy" id="2713503"/>
    <lineage>
        <taxon>Bacteria</taxon>
        <taxon>Bacillati</taxon>
        <taxon>Bacillota</taxon>
        <taxon>Bacilli</taxon>
        <taxon>Bacillales</taxon>
        <taxon>Listeriaceae</taxon>
        <taxon>Listeria</taxon>
    </lineage>
</organism>
<evidence type="ECO:0000313" key="3">
    <source>
        <dbReference type="EMBL" id="MBA3925765.1"/>
    </source>
</evidence>
<feature type="compositionally biased region" description="Basic and acidic residues" evidence="1">
    <location>
        <begin position="73"/>
        <end position="84"/>
    </location>
</feature>
<feature type="signal peptide" evidence="2">
    <location>
        <begin position="1"/>
        <end position="22"/>
    </location>
</feature>
<dbReference type="RefSeq" id="WP_181675983.1">
    <property type="nucleotide sequence ID" value="NZ_JABJVM010000004.1"/>
</dbReference>
<dbReference type="InterPro" id="IPR032675">
    <property type="entry name" value="LRR_dom_sf"/>
</dbReference>
<dbReference type="Proteomes" id="UP000548787">
    <property type="component" value="Unassembled WGS sequence"/>
</dbReference>
<feature type="compositionally biased region" description="Low complexity" evidence="1">
    <location>
        <begin position="63"/>
        <end position="72"/>
    </location>
</feature>
<proteinExistence type="predicted"/>
<dbReference type="SUPFAM" id="SSF52058">
    <property type="entry name" value="L domain-like"/>
    <property type="match status" value="1"/>
</dbReference>
<evidence type="ECO:0000256" key="1">
    <source>
        <dbReference type="SAM" id="MobiDB-lite"/>
    </source>
</evidence>
<dbReference type="InterPro" id="IPR001611">
    <property type="entry name" value="Leu-rich_rpt"/>
</dbReference>
<accession>A0A7W1T5D2</accession>
<dbReference type="Gene3D" id="3.80.10.10">
    <property type="entry name" value="Ribonuclease Inhibitor"/>
    <property type="match status" value="1"/>
</dbReference>
<protein>
    <recommendedName>
        <fullName evidence="5">Leucine-rich repeat domain-containing protein</fullName>
    </recommendedName>
</protein>